<reference evidence="1 2" key="1">
    <citation type="submission" date="2016-03" db="EMBL/GenBank/DDBJ databases">
        <authorList>
            <person name="Ploux O."/>
        </authorList>
    </citation>
    <scope>NUCLEOTIDE SEQUENCE [LARGE SCALE GENOMIC DNA]</scope>
    <source>
        <strain evidence="1 2">R-45370</strain>
    </source>
</reference>
<keyword evidence="2" id="KW-1185">Reference proteome</keyword>
<dbReference type="EMBL" id="LUUI01000152">
    <property type="protein sequence ID" value="OAI10595.1"/>
    <property type="molecule type" value="Genomic_DNA"/>
</dbReference>
<accession>A0A177MYC5</accession>
<evidence type="ECO:0000313" key="1">
    <source>
        <dbReference type="EMBL" id="OAI10595.1"/>
    </source>
</evidence>
<dbReference type="STRING" id="980561.A1359_16450"/>
<dbReference type="RefSeq" id="WP_066987122.1">
    <property type="nucleotide sequence ID" value="NZ_LUUI01000152.1"/>
</dbReference>
<gene>
    <name evidence="1" type="ORF">A1359_16450</name>
</gene>
<proteinExistence type="predicted"/>
<name>A0A177MYC5_9GAMM</name>
<dbReference type="Proteomes" id="UP000078476">
    <property type="component" value="Unassembled WGS sequence"/>
</dbReference>
<dbReference type="OrthoDB" id="253869at2"/>
<evidence type="ECO:0000313" key="2">
    <source>
        <dbReference type="Proteomes" id="UP000078476"/>
    </source>
</evidence>
<dbReference type="AlphaFoldDB" id="A0A177MYC5"/>
<comment type="caution">
    <text evidence="1">The sequence shown here is derived from an EMBL/GenBank/DDBJ whole genome shotgun (WGS) entry which is preliminary data.</text>
</comment>
<organism evidence="1 2">
    <name type="scientific">Methylomonas lenta</name>
    <dbReference type="NCBI Taxonomy" id="980561"/>
    <lineage>
        <taxon>Bacteria</taxon>
        <taxon>Pseudomonadati</taxon>
        <taxon>Pseudomonadota</taxon>
        <taxon>Gammaproteobacteria</taxon>
        <taxon>Methylococcales</taxon>
        <taxon>Methylococcaceae</taxon>
        <taxon>Methylomonas</taxon>
    </lineage>
</organism>
<sequence>MSYRAKDFIQTRQGLLFAVVADSLDQNKVLCFLRYVCLNGLWRKVNTDEANALLNTQHPDFLYYSNRLDAHLHAVSESLITQHYQPTAELSRLLRQETDDKVIKDLQGLCGLLIANHIDLNHFGVTGSILVGMQNHASDMDLVCYDRETFHQTRHVIQALIAKDQCQVLNQDDWLSSYQRRACGDFALDEYIWHEQRKYNKAIFNQRKFDLSLLAPAANLNLKQFQKAGFVRIQADVIDDSLGFDYPAEFGISDPDIKRVVCFTATYTGQAKVGERIDVAGQLEIDDQGQQRIVVGSSREAIGEYIRVLR</sequence>
<protein>
    <recommendedName>
        <fullName evidence="3">Polymerase nucleotidyl transferase domain-containing protein</fullName>
    </recommendedName>
</protein>
<evidence type="ECO:0008006" key="3">
    <source>
        <dbReference type="Google" id="ProtNLM"/>
    </source>
</evidence>